<evidence type="ECO:0000313" key="12">
    <source>
        <dbReference type="Ensembl" id="ENSSHBP00005023060.1"/>
    </source>
</evidence>
<dbReference type="InParanoid" id="A0A672V6M0"/>
<gene>
    <name evidence="12" type="primary">AP3S1</name>
</gene>
<evidence type="ECO:0000256" key="4">
    <source>
        <dbReference type="ARBA" id="ARBA00022448"/>
    </source>
</evidence>
<dbReference type="PANTHER" id="PTHR11753">
    <property type="entry name" value="ADAPTOR COMPLEXES SMALL SUBUNIT FAMILY"/>
    <property type="match status" value="1"/>
</dbReference>
<reference evidence="12" key="2">
    <citation type="submission" date="2025-08" db="UniProtKB">
        <authorList>
            <consortium name="Ensembl"/>
        </authorList>
    </citation>
    <scope>IDENTIFICATION</scope>
</reference>
<keyword evidence="8" id="KW-0968">Cytoplasmic vesicle</keyword>
<dbReference type="InterPro" id="IPR022775">
    <property type="entry name" value="AP_mu_sigma_su"/>
</dbReference>
<dbReference type="FunFam" id="3.30.450.60:FF:000001">
    <property type="entry name" value="AP complex subunit sigma"/>
    <property type="match status" value="1"/>
</dbReference>
<keyword evidence="6" id="KW-0333">Golgi apparatus</keyword>
<comment type="similarity">
    <text evidence="3">Belongs to the adaptor complexes small subunit family.</text>
</comment>
<evidence type="ECO:0000256" key="9">
    <source>
        <dbReference type="ARBA" id="ARBA00025605"/>
    </source>
</evidence>
<dbReference type="Gene3D" id="3.30.450.60">
    <property type="match status" value="1"/>
</dbReference>
<comment type="function">
    <text evidence="9">Part of the AP-3 complex, an adaptor-related complex which is not clathrin-associated. The complex is associated with the Golgi region as well as more peripheral structures. It facilitates the budding of vesicles from the Golgi membrane and may be directly involved in trafficking to lysosomes. In concert with the BLOC-1 complex, AP-3 is required to target cargos into vesicles assembled at cell bodies for delivery into neurites and nerve terminals.</text>
</comment>
<dbReference type="InterPro" id="IPR016635">
    <property type="entry name" value="AP_complex_ssu"/>
</dbReference>
<evidence type="ECO:0000256" key="10">
    <source>
        <dbReference type="SAM" id="MobiDB-lite"/>
    </source>
</evidence>
<keyword evidence="4" id="KW-0813">Transport</keyword>
<keyword evidence="13" id="KW-1185">Reference proteome</keyword>
<evidence type="ECO:0000256" key="1">
    <source>
        <dbReference type="ARBA" id="ARBA00004180"/>
    </source>
</evidence>
<reference evidence="12 13" key="1">
    <citation type="submission" date="2019-11" db="EMBL/GenBank/DDBJ databases">
        <title>Strigops habroptila (kakapo) genome, bStrHab1, primary haplotype, v2.</title>
        <authorList>
            <person name="Jarvis E.D."/>
            <person name="Howard J."/>
            <person name="Rhie A."/>
            <person name="Phillippy A."/>
            <person name="Korlach J."/>
            <person name="Digby A."/>
            <person name="Iorns D."/>
            <person name="Eason D."/>
            <person name="Robertson B."/>
            <person name="Raemaekers T."/>
            <person name="Howe K."/>
            <person name="Lewin H."/>
            <person name="Damas J."/>
            <person name="Hastie A."/>
            <person name="Tracey A."/>
            <person name="Chow W."/>
            <person name="Fedrigo O."/>
        </authorList>
    </citation>
    <scope>NUCLEOTIDE SEQUENCE [LARGE SCALE GENOMIC DNA]</scope>
</reference>
<dbReference type="GO" id="GO:0006886">
    <property type="term" value="P:intracellular protein transport"/>
    <property type="evidence" value="ECO:0007669"/>
    <property type="project" value="InterPro"/>
</dbReference>
<protein>
    <submittedName>
        <fullName evidence="12">Adaptor related protein complex 3 subunit sigma 1</fullName>
    </submittedName>
</protein>
<dbReference type="InterPro" id="IPR027155">
    <property type="entry name" value="APS3"/>
</dbReference>
<dbReference type="GO" id="GO:0030123">
    <property type="term" value="C:AP-3 adaptor complex"/>
    <property type="evidence" value="ECO:0007669"/>
    <property type="project" value="Ensembl"/>
</dbReference>
<comment type="subcellular location">
    <subcellularLocation>
        <location evidence="1">Cytoplasmic vesicle membrane</location>
        <topology evidence="1">Peripheral membrane protein</topology>
        <orientation evidence="1">Cytoplasmic side</orientation>
    </subcellularLocation>
    <subcellularLocation>
        <location evidence="2">Golgi apparatus</location>
    </subcellularLocation>
</comment>
<dbReference type="InterPro" id="IPR011012">
    <property type="entry name" value="Longin-like_dom_sf"/>
</dbReference>
<dbReference type="GO" id="GO:0006896">
    <property type="term" value="P:Golgi to vacuole transport"/>
    <property type="evidence" value="ECO:0007669"/>
    <property type="project" value="InterPro"/>
</dbReference>
<dbReference type="Proteomes" id="UP000472266">
    <property type="component" value="Chromosome 3"/>
</dbReference>
<sequence length="290" mass="32305">MLGTGSDATRRGLWPRKVFCPLRAAAFLSGDAARRCVAWRGVSRRGDAPLLTEAGDVVQRDRLPPPRERGVTGGQEEEEQGQQGRSEPGEPGGRRPTMIKAILIFNNHGKPRLSKFYHRYSEDTQQQVIRETFHLVSKRDENVCNFLEGGLLIGGSDNKLIYRHYATLYFVFCVDSSESELGILDLIQVFVETLDKCFENVCELDLIFHVDKVHNILAEMVMGGMVLETNMNEIVTQIDAQNKLEKSEAGLAGAPARAVSAVKNMNLPEIPRNINIGDISIKVPNLPSFR</sequence>
<keyword evidence="7" id="KW-0472">Membrane</keyword>
<reference evidence="12" key="3">
    <citation type="submission" date="2025-09" db="UniProtKB">
        <authorList>
            <consortium name="Ensembl"/>
        </authorList>
    </citation>
    <scope>IDENTIFICATION</scope>
</reference>
<dbReference type="Ensembl" id="ENSSHBT00005027429.1">
    <property type="protein sequence ID" value="ENSSHBP00005023060.1"/>
    <property type="gene ID" value="ENSSHBG00005019334.1"/>
</dbReference>
<dbReference type="GO" id="GO:0005794">
    <property type="term" value="C:Golgi apparatus"/>
    <property type="evidence" value="ECO:0007669"/>
    <property type="project" value="UniProtKB-SubCell"/>
</dbReference>
<evidence type="ECO:0000256" key="2">
    <source>
        <dbReference type="ARBA" id="ARBA00004555"/>
    </source>
</evidence>
<evidence type="ECO:0000256" key="3">
    <source>
        <dbReference type="ARBA" id="ARBA00006972"/>
    </source>
</evidence>
<evidence type="ECO:0000256" key="5">
    <source>
        <dbReference type="ARBA" id="ARBA00022927"/>
    </source>
</evidence>
<name>A0A672V6M0_STRHB</name>
<organism evidence="12 13">
    <name type="scientific">Strigops habroptila</name>
    <name type="common">Kakapo</name>
    <dbReference type="NCBI Taxonomy" id="2489341"/>
    <lineage>
        <taxon>Eukaryota</taxon>
        <taxon>Metazoa</taxon>
        <taxon>Chordata</taxon>
        <taxon>Craniata</taxon>
        <taxon>Vertebrata</taxon>
        <taxon>Euteleostomi</taxon>
        <taxon>Archelosauria</taxon>
        <taxon>Archosauria</taxon>
        <taxon>Dinosauria</taxon>
        <taxon>Saurischia</taxon>
        <taxon>Theropoda</taxon>
        <taxon>Coelurosauria</taxon>
        <taxon>Aves</taxon>
        <taxon>Neognathae</taxon>
        <taxon>Neoaves</taxon>
        <taxon>Telluraves</taxon>
        <taxon>Australaves</taxon>
        <taxon>Psittaciformes</taxon>
        <taxon>Psittacidae</taxon>
        <taxon>Strigops</taxon>
    </lineage>
</organism>
<feature type="region of interest" description="Disordered" evidence="10">
    <location>
        <begin position="53"/>
        <end position="94"/>
    </location>
</feature>
<dbReference type="InterPro" id="IPR000804">
    <property type="entry name" value="Clathrin_sm-chain_CS"/>
</dbReference>
<dbReference type="AlphaFoldDB" id="A0A672V6M0"/>
<dbReference type="GO" id="GO:1904115">
    <property type="term" value="C:axon cytoplasm"/>
    <property type="evidence" value="ECO:0007669"/>
    <property type="project" value="GOC"/>
</dbReference>
<keyword evidence="5" id="KW-0653">Protein transport</keyword>
<dbReference type="GO" id="GO:0048490">
    <property type="term" value="P:anterograde synaptic vesicle transport"/>
    <property type="evidence" value="ECO:0007669"/>
    <property type="project" value="Ensembl"/>
</dbReference>
<dbReference type="CDD" id="cd14834">
    <property type="entry name" value="AP3_sigma"/>
    <property type="match status" value="1"/>
</dbReference>
<evidence type="ECO:0000256" key="8">
    <source>
        <dbReference type="ARBA" id="ARBA00023329"/>
    </source>
</evidence>
<evidence type="ECO:0000256" key="6">
    <source>
        <dbReference type="ARBA" id="ARBA00023034"/>
    </source>
</evidence>
<evidence type="ECO:0000313" key="13">
    <source>
        <dbReference type="Proteomes" id="UP000472266"/>
    </source>
</evidence>
<accession>A0A672V6M0</accession>
<proteinExistence type="inferred from homology"/>
<dbReference type="GeneTree" id="ENSGT00970000193421"/>
<dbReference type="PROSITE" id="PS00989">
    <property type="entry name" value="CLAT_ADAPTOR_S"/>
    <property type="match status" value="1"/>
</dbReference>
<dbReference type="OMA" id="THFNEDM"/>
<dbReference type="GO" id="GO:0030659">
    <property type="term" value="C:cytoplasmic vesicle membrane"/>
    <property type="evidence" value="ECO:0007669"/>
    <property type="project" value="UniProtKB-SubCell"/>
</dbReference>
<dbReference type="SUPFAM" id="SSF64356">
    <property type="entry name" value="SNARE-like"/>
    <property type="match status" value="1"/>
</dbReference>
<evidence type="ECO:0000259" key="11">
    <source>
        <dbReference type="Pfam" id="PF01217"/>
    </source>
</evidence>
<evidence type="ECO:0000256" key="7">
    <source>
        <dbReference type="ARBA" id="ARBA00023136"/>
    </source>
</evidence>
<feature type="compositionally biased region" description="Basic and acidic residues" evidence="10">
    <location>
        <begin position="58"/>
        <end position="70"/>
    </location>
</feature>
<feature type="domain" description="AP complex mu/sigma subunit" evidence="11">
    <location>
        <begin position="98"/>
        <end position="244"/>
    </location>
</feature>
<dbReference type="Pfam" id="PF01217">
    <property type="entry name" value="Clat_adaptor_s"/>
    <property type="match status" value="1"/>
</dbReference>